<comment type="caution">
    <text evidence="1">The sequence shown here is derived from an EMBL/GenBank/DDBJ whole genome shotgun (WGS) entry which is preliminary data.</text>
</comment>
<evidence type="ECO:0000313" key="1">
    <source>
        <dbReference type="EMBL" id="KAI7996070.1"/>
    </source>
</evidence>
<sequence length="79" mass="8729">MENSPLLKIAEQDLHRLGLLQQAIHHLFPRVLLQLSTQTSSTSSAILGGVNCCLLQITLSFVQETKEVLRTLFNVEKGG</sequence>
<accession>A0ACC0G6S2</accession>
<dbReference type="Proteomes" id="UP001060215">
    <property type="component" value="Chromosome 12"/>
</dbReference>
<name>A0ACC0G6S2_9ERIC</name>
<dbReference type="EMBL" id="CM045769">
    <property type="protein sequence ID" value="KAI7996070.1"/>
    <property type="molecule type" value="Genomic_DNA"/>
</dbReference>
<protein>
    <submittedName>
        <fullName evidence="1">Uncharacterized protein</fullName>
    </submittedName>
</protein>
<gene>
    <name evidence="1" type="ORF">LOK49_LG11G02050</name>
</gene>
<reference evidence="1 2" key="1">
    <citation type="journal article" date="2022" name="Plant J.">
        <title>Chromosome-level genome of Camellia lanceoleosa provides a valuable resource for understanding genome evolution and self-incompatibility.</title>
        <authorList>
            <person name="Gong W."/>
            <person name="Xiao S."/>
            <person name="Wang L."/>
            <person name="Liao Z."/>
            <person name="Chang Y."/>
            <person name="Mo W."/>
            <person name="Hu G."/>
            <person name="Li W."/>
            <person name="Zhao G."/>
            <person name="Zhu H."/>
            <person name="Hu X."/>
            <person name="Ji K."/>
            <person name="Xiang X."/>
            <person name="Song Q."/>
            <person name="Yuan D."/>
            <person name="Jin S."/>
            <person name="Zhang L."/>
        </authorList>
    </citation>
    <scope>NUCLEOTIDE SEQUENCE [LARGE SCALE GENOMIC DNA]</scope>
    <source>
        <strain evidence="1">SQ_2022a</strain>
    </source>
</reference>
<proteinExistence type="predicted"/>
<evidence type="ECO:0000313" key="2">
    <source>
        <dbReference type="Proteomes" id="UP001060215"/>
    </source>
</evidence>
<keyword evidence="2" id="KW-1185">Reference proteome</keyword>
<organism evidence="1 2">
    <name type="scientific">Camellia lanceoleosa</name>
    <dbReference type="NCBI Taxonomy" id="1840588"/>
    <lineage>
        <taxon>Eukaryota</taxon>
        <taxon>Viridiplantae</taxon>
        <taxon>Streptophyta</taxon>
        <taxon>Embryophyta</taxon>
        <taxon>Tracheophyta</taxon>
        <taxon>Spermatophyta</taxon>
        <taxon>Magnoliopsida</taxon>
        <taxon>eudicotyledons</taxon>
        <taxon>Gunneridae</taxon>
        <taxon>Pentapetalae</taxon>
        <taxon>asterids</taxon>
        <taxon>Ericales</taxon>
        <taxon>Theaceae</taxon>
        <taxon>Camellia</taxon>
    </lineage>
</organism>